<dbReference type="InterPro" id="IPR000182">
    <property type="entry name" value="GNAT_dom"/>
</dbReference>
<dbReference type="SUPFAM" id="SSF55729">
    <property type="entry name" value="Acyl-CoA N-acyltransferases (Nat)"/>
    <property type="match status" value="1"/>
</dbReference>
<protein>
    <submittedName>
        <fullName evidence="4">Sortase</fullName>
    </submittedName>
</protein>
<sequence length="167" mass="19016">MTESGCLIRPLAPSDQIPVMDIFNYYVENGFAAYPERPFPYEFYERMLAGTQGYPTAALESPQDGVIGFGFIKPYHPMPAFRQTAEISYFIRAEYTRLGLGNQMLNYLIAEGARIGITNILAQICSLNEPSLKFHQTHGFQECGRFLGVGQKKQTRFDVVWMQRRIA</sequence>
<dbReference type="PANTHER" id="PTHR43072">
    <property type="entry name" value="N-ACETYLTRANSFERASE"/>
    <property type="match status" value="1"/>
</dbReference>
<evidence type="ECO:0000256" key="2">
    <source>
        <dbReference type="ARBA" id="ARBA00023315"/>
    </source>
</evidence>
<evidence type="ECO:0000313" key="5">
    <source>
        <dbReference type="Proteomes" id="UP000055060"/>
    </source>
</evidence>
<dbReference type="EMBL" id="DF967972">
    <property type="protein sequence ID" value="GAP15871.1"/>
    <property type="molecule type" value="Genomic_DNA"/>
</dbReference>
<dbReference type="Gene3D" id="3.40.630.30">
    <property type="match status" value="1"/>
</dbReference>
<dbReference type="AlphaFoldDB" id="A0A0S7BD82"/>
<evidence type="ECO:0000313" key="4">
    <source>
        <dbReference type="EMBL" id="GAP15871.1"/>
    </source>
</evidence>
<feature type="domain" description="N-acetyltransferase" evidence="3">
    <location>
        <begin position="6"/>
        <end position="167"/>
    </location>
</feature>
<dbReference type="RefSeq" id="WP_075075011.1">
    <property type="nucleotide sequence ID" value="NZ_DF967972.1"/>
</dbReference>
<evidence type="ECO:0000259" key="3">
    <source>
        <dbReference type="PROSITE" id="PS51186"/>
    </source>
</evidence>
<gene>
    <name evidence="4" type="ORF">LARV_03665</name>
</gene>
<keyword evidence="1" id="KW-0808">Transferase</keyword>
<dbReference type="STRING" id="360412.LARV_03665"/>
<dbReference type="InterPro" id="IPR016181">
    <property type="entry name" value="Acyl_CoA_acyltransferase"/>
</dbReference>
<accession>A0A0S7BD82</accession>
<name>A0A0S7BD82_9CHLR</name>
<organism evidence="4">
    <name type="scientific">Longilinea arvoryzae</name>
    <dbReference type="NCBI Taxonomy" id="360412"/>
    <lineage>
        <taxon>Bacteria</taxon>
        <taxon>Bacillati</taxon>
        <taxon>Chloroflexota</taxon>
        <taxon>Anaerolineae</taxon>
        <taxon>Anaerolineales</taxon>
        <taxon>Anaerolineaceae</taxon>
        <taxon>Longilinea</taxon>
    </lineage>
</organism>
<keyword evidence="2" id="KW-0012">Acyltransferase</keyword>
<evidence type="ECO:0000256" key="1">
    <source>
        <dbReference type="ARBA" id="ARBA00022679"/>
    </source>
</evidence>
<dbReference type="PANTHER" id="PTHR43072:SF23">
    <property type="entry name" value="UPF0039 PROTEIN C11D3.02C"/>
    <property type="match status" value="1"/>
</dbReference>
<dbReference type="Pfam" id="PF13420">
    <property type="entry name" value="Acetyltransf_4"/>
    <property type="match status" value="1"/>
</dbReference>
<dbReference type="GO" id="GO:0016747">
    <property type="term" value="F:acyltransferase activity, transferring groups other than amino-acyl groups"/>
    <property type="evidence" value="ECO:0007669"/>
    <property type="project" value="InterPro"/>
</dbReference>
<keyword evidence="5" id="KW-1185">Reference proteome</keyword>
<dbReference type="PROSITE" id="PS51186">
    <property type="entry name" value="GNAT"/>
    <property type="match status" value="1"/>
</dbReference>
<reference evidence="4" key="1">
    <citation type="submission" date="2015-07" db="EMBL/GenBank/DDBJ databases">
        <title>Draft Genome Sequences of Anaerolinea thermolimosa IMO-1, Bellilinea caldifistulae GOMI-1, Leptolinea tardivitalis YMTK-2, Levilinea saccharolytica KIBI-1,Longilinea arvoryzae KOME-1, Previously Described as Members of the Anaerolineaceae (Chloroflexi).</title>
        <authorList>
            <person name="Sekiguchi Y."/>
            <person name="Ohashi A."/>
            <person name="Matsuura N."/>
            <person name="Tourlousse M.D."/>
        </authorList>
    </citation>
    <scope>NUCLEOTIDE SEQUENCE [LARGE SCALE GENOMIC DNA]</scope>
    <source>
        <strain evidence="4">KOME-1</strain>
    </source>
</reference>
<dbReference type="OrthoDB" id="9799096at2"/>
<dbReference type="Proteomes" id="UP000055060">
    <property type="component" value="Unassembled WGS sequence"/>
</dbReference>
<proteinExistence type="predicted"/>